<dbReference type="AlphaFoldDB" id="A0A9D1T7D8"/>
<reference evidence="1" key="2">
    <citation type="journal article" date="2021" name="PeerJ">
        <title>Extensive microbial diversity within the chicken gut microbiome revealed by metagenomics and culture.</title>
        <authorList>
            <person name="Gilroy R."/>
            <person name="Ravi A."/>
            <person name="Getino M."/>
            <person name="Pursley I."/>
            <person name="Horton D.L."/>
            <person name="Alikhan N.F."/>
            <person name="Baker D."/>
            <person name="Gharbi K."/>
            <person name="Hall N."/>
            <person name="Watson M."/>
            <person name="Adriaenssens E.M."/>
            <person name="Foster-Nyarko E."/>
            <person name="Jarju S."/>
            <person name="Secka A."/>
            <person name="Antonio M."/>
            <person name="Oren A."/>
            <person name="Chaudhuri R.R."/>
            <person name="La Ragione R."/>
            <person name="Hildebrand F."/>
            <person name="Pallen M.J."/>
        </authorList>
    </citation>
    <scope>NUCLEOTIDE SEQUENCE</scope>
    <source>
        <strain evidence="1">ChiBcec2-4451</strain>
    </source>
</reference>
<gene>
    <name evidence="1" type="ORF">IAA63_09685</name>
</gene>
<name>A0A9D1T7D8_9FIRM</name>
<protein>
    <submittedName>
        <fullName evidence="1">Uncharacterized protein</fullName>
    </submittedName>
</protein>
<evidence type="ECO:0000313" key="1">
    <source>
        <dbReference type="EMBL" id="HIV13393.1"/>
    </source>
</evidence>
<reference evidence="1" key="1">
    <citation type="submission" date="2020-10" db="EMBL/GenBank/DDBJ databases">
        <authorList>
            <person name="Gilroy R."/>
        </authorList>
    </citation>
    <scope>NUCLEOTIDE SEQUENCE</scope>
    <source>
        <strain evidence="1">ChiBcec2-4451</strain>
    </source>
</reference>
<accession>A0A9D1T7D8</accession>
<dbReference type="Proteomes" id="UP000886723">
    <property type="component" value="Unassembled WGS sequence"/>
</dbReference>
<sequence length="47" mass="5890">MDYSQRIRVLKDRLHRLETNDRDNFGVRRKIRREIEFLEKSLQEQNS</sequence>
<proteinExistence type="predicted"/>
<evidence type="ECO:0000313" key="2">
    <source>
        <dbReference type="Proteomes" id="UP000886723"/>
    </source>
</evidence>
<dbReference type="EMBL" id="DVON01000202">
    <property type="protein sequence ID" value="HIV13393.1"/>
    <property type="molecule type" value="Genomic_DNA"/>
</dbReference>
<organism evidence="1 2">
    <name type="scientific">Candidatus Pullilachnospira stercoravium</name>
    <dbReference type="NCBI Taxonomy" id="2840913"/>
    <lineage>
        <taxon>Bacteria</taxon>
        <taxon>Bacillati</taxon>
        <taxon>Bacillota</taxon>
        <taxon>Clostridia</taxon>
        <taxon>Lachnospirales</taxon>
        <taxon>Lachnospiraceae</taxon>
        <taxon>Lachnospiraceae incertae sedis</taxon>
        <taxon>Candidatus Pullilachnospira</taxon>
    </lineage>
</organism>
<comment type="caution">
    <text evidence="1">The sequence shown here is derived from an EMBL/GenBank/DDBJ whole genome shotgun (WGS) entry which is preliminary data.</text>
</comment>